<evidence type="ECO:0000313" key="3">
    <source>
        <dbReference type="Proteomes" id="UP000599109"/>
    </source>
</evidence>
<keyword evidence="1" id="KW-0812">Transmembrane</keyword>
<dbReference type="AlphaFoldDB" id="A0A936Z9M6"/>
<dbReference type="RefSeq" id="WP_201677945.1">
    <property type="nucleotide sequence ID" value="NZ_JAEQNE010000014.1"/>
</dbReference>
<keyword evidence="1" id="KW-0472">Membrane</keyword>
<keyword evidence="3" id="KW-1185">Reference proteome</keyword>
<accession>A0A936Z9M6</accession>
<reference evidence="2 3" key="1">
    <citation type="journal article" date="2017" name="Int. J. Syst. Evol. Microbiol.">
        <title>Ramlibacter monticola sp. nov., isolated from forest soil.</title>
        <authorList>
            <person name="Chaudhary D.K."/>
            <person name="Kim J."/>
        </authorList>
    </citation>
    <scope>NUCLEOTIDE SEQUENCE [LARGE SCALE GENOMIC DNA]</scope>
    <source>
        <strain evidence="2 3">KACC 19175</strain>
    </source>
</reference>
<feature type="transmembrane region" description="Helical" evidence="1">
    <location>
        <begin position="74"/>
        <end position="94"/>
    </location>
</feature>
<dbReference type="EMBL" id="JAEQNE010000014">
    <property type="protein sequence ID" value="MBL0395271.1"/>
    <property type="molecule type" value="Genomic_DNA"/>
</dbReference>
<keyword evidence="1" id="KW-1133">Transmembrane helix</keyword>
<dbReference type="Proteomes" id="UP000599109">
    <property type="component" value="Unassembled WGS sequence"/>
</dbReference>
<comment type="caution">
    <text evidence="2">The sequence shown here is derived from an EMBL/GenBank/DDBJ whole genome shotgun (WGS) entry which is preliminary data.</text>
</comment>
<name>A0A936Z9M6_9BURK</name>
<gene>
    <name evidence="2" type="ORF">JJ685_29335</name>
</gene>
<protein>
    <submittedName>
        <fullName evidence="2">Uncharacterized protein</fullName>
    </submittedName>
</protein>
<evidence type="ECO:0000313" key="2">
    <source>
        <dbReference type="EMBL" id="MBL0395271.1"/>
    </source>
</evidence>
<sequence length="104" mass="11093">MQWFRSRIRRSPRGAMVLGKTVFLVGAILVLAAVFARASLMSLNADRADARLPPLRTLKEAYPQYPTWIVPEGPVGFSVAAVLVLVGTALTVLAGEASKRSGAA</sequence>
<proteinExistence type="predicted"/>
<evidence type="ECO:0000256" key="1">
    <source>
        <dbReference type="SAM" id="Phobius"/>
    </source>
</evidence>
<organism evidence="2 3">
    <name type="scientific">Ramlibacter monticola</name>
    <dbReference type="NCBI Taxonomy" id="1926872"/>
    <lineage>
        <taxon>Bacteria</taxon>
        <taxon>Pseudomonadati</taxon>
        <taxon>Pseudomonadota</taxon>
        <taxon>Betaproteobacteria</taxon>
        <taxon>Burkholderiales</taxon>
        <taxon>Comamonadaceae</taxon>
        <taxon>Ramlibacter</taxon>
    </lineage>
</organism>